<dbReference type="EMBL" id="CM046130">
    <property type="protein sequence ID" value="KAI8431547.1"/>
    <property type="molecule type" value="Genomic_DNA"/>
</dbReference>
<dbReference type="Proteomes" id="UP001064048">
    <property type="component" value="Chromosome 30"/>
</dbReference>
<comment type="caution">
    <text evidence="1">The sequence shown here is derived from an EMBL/GenBank/DDBJ whole genome shotgun (WGS) entry which is preliminary data.</text>
</comment>
<evidence type="ECO:0000313" key="2">
    <source>
        <dbReference type="Proteomes" id="UP001064048"/>
    </source>
</evidence>
<proteinExistence type="predicted"/>
<gene>
    <name evidence="1" type="ORF">MSG28_016042</name>
</gene>
<organism evidence="1 2">
    <name type="scientific">Choristoneura fumiferana</name>
    <name type="common">Spruce budworm moth</name>
    <name type="synonym">Archips fumiferana</name>
    <dbReference type="NCBI Taxonomy" id="7141"/>
    <lineage>
        <taxon>Eukaryota</taxon>
        <taxon>Metazoa</taxon>
        <taxon>Ecdysozoa</taxon>
        <taxon>Arthropoda</taxon>
        <taxon>Hexapoda</taxon>
        <taxon>Insecta</taxon>
        <taxon>Pterygota</taxon>
        <taxon>Neoptera</taxon>
        <taxon>Endopterygota</taxon>
        <taxon>Lepidoptera</taxon>
        <taxon>Glossata</taxon>
        <taxon>Ditrysia</taxon>
        <taxon>Tortricoidea</taxon>
        <taxon>Tortricidae</taxon>
        <taxon>Tortricinae</taxon>
        <taxon>Choristoneura</taxon>
    </lineage>
</organism>
<sequence length="542" mass="58362">MDQLVEIPKLVDQLAKIPTLVDQLAKIPTLVDQLAKIPTLVDQLTTTPTLVDQLAKIPTLVDQLTTIPKLVAQLAKIPKLVNQLTTTPKLVTQLAKIPKLVNQLTTTPKLVTQLAKIPKLVDQLTTTPKLVAQLAKIPKLVNQLTTTPKLVTQLAKIPKLVNQLTTTPKLVTQLAKIPKLVDQLTTTPKLVAQLAKIPKLVDQLVVQLAEALLLVGSVDLGGLISGVLKGIFGVGKLVSTVLTDLVNIKVTAFVQVINLVVKVSLGIGGILNSVIVGLGSILSRIVAVIFKIGICINKFPGDNSICTKEWNAQFGVNGDASTAEDMFALFRVSSCKTDIESLINTSSNGKGITAFSPSIQICLQRIIDLSEIINSKTITKQHFSTCFVSLFTIFGSITNSYKQNSGTEITQKVFPVCGKYFVQQGYPDVSTEQQTIVKVISGANNDNFDWTSGKAITGSGQTTVVAKGDGLVTDIKDLFKIVKNDKQSTVTAVLNLEIPRSFNGVIVLCIKVIQALGSIIDLFFSGLGSLLVRSEYIKIYQP</sequence>
<reference evidence="1 2" key="1">
    <citation type="journal article" date="2022" name="Genome Biol. Evol.">
        <title>The Spruce Budworm Genome: Reconstructing the Evolutionary History of Antifreeze Proteins.</title>
        <authorList>
            <person name="Beliveau C."/>
            <person name="Gagne P."/>
            <person name="Picq S."/>
            <person name="Vernygora O."/>
            <person name="Keeling C.I."/>
            <person name="Pinkney K."/>
            <person name="Doucet D."/>
            <person name="Wen F."/>
            <person name="Johnston J.S."/>
            <person name="Maaroufi H."/>
            <person name="Boyle B."/>
            <person name="Laroche J."/>
            <person name="Dewar K."/>
            <person name="Juretic N."/>
            <person name="Blackburn G."/>
            <person name="Nisole A."/>
            <person name="Brunet B."/>
            <person name="Brandao M."/>
            <person name="Lumley L."/>
            <person name="Duan J."/>
            <person name="Quan G."/>
            <person name="Lucarotti C.J."/>
            <person name="Roe A.D."/>
            <person name="Sperling F.A.H."/>
            <person name="Levesque R.C."/>
            <person name="Cusson M."/>
        </authorList>
    </citation>
    <scope>NUCLEOTIDE SEQUENCE [LARGE SCALE GENOMIC DNA]</scope>
    <source>
        <strain evidence="1">Glfc:IPQL:Cfum</strain>
    </source>
</reference>
<accession>A0ACC0K554</accession>
<name>A0ACC0K554_CHOFU</name>
<keyword evidence="2" id="KW-1185">Reference proteome</keyword>
<protein>
    <submittedName>
        <fullName evidence="1">Uncharacterized protein</fullName>
    </submittedName>
</protein>
<evidence type="ECO:0000313" key="1">
    <source>
        <dbReference type="EMBL" id="KAI8431547.1"/>
    </source>
</evidence>